<dbReference type="EMBL" id="JBHSIS010000022">
    <property type="protein sequence ID" value="MFC4858599.1"/>
    <property type="molecule type" value="Genomic_DNA"/>
</dbReference>
<sequence>MTTAPLRVPHGDELAPLMRCYGYRFTRAGTVKGTEPSRAPEDLAAAARAGWPVRAAQRWRAPEIVERAVAAAEALDEDRERLRCWPPPRVPGSEPASPPFRTREFPVQDPRVARSRPAPFDLRVSVGSG</sequence>
<proteinExistence type="predicted"/>
<protein>
    <submittedName>
        <fullName evidence="2">Uncharacterized protein</fullName>
    </submittedName>
</protein>
<reference evidence="3" key="1">
    <citation type="journal article" date="2019" name="Int. J. Syst. Evol. Microbiol.">
        <title>The Global Catalogue of Microorganisms (GCM) 10K type strain sequencing project: providing services to taxonomists for standard genome sequencing and annotation.</title>
        <authorList>
            <consortium name="The Broad Institute Genomics Platform"/>
            <consortium name="The Broad Institute Genome Sequencing Center for Infectious Disease"/>
            <person name="Wu L."/>
            <person name="Ma J."/>
        </authorList>
    </citation>
    <scope>NUCLEOTIDE SEQUENCE [LARGE SCALE GENOMIC DNA]</scope>
    <source>
        <strain evidence="3">ZS-22-S1</strain>
    </source>
</reference>
<comment type="caution">
    <text evidence="2">The sequence shown here is derived from an EMBL/GenBank/DDBJ whole genome shotgun (WGS) entry which is preliminary data.</text>
</comment>
<name>A0ABV9SC94_9PSEU</name>
<keyword evidence="3" id="KW-1185">Reference proteome</keyword>
<evidence type="ECO:0000313" key="2">
    <source>
        <dbReference type="EMBL" id="MFC4858599.1"/>
    </source>
</evidence>
<accession>A0ABV9SC94</accession>
<evidence type="ECO:0000256" key="1">
    <source>
        <dbReference type="SAM" id="MobiDB-lite"/>
    </source>
</evidence>
<dbReference type="RefSeq" id="WP_378061134.1">
    <property type="nucleotide sequence ID" value="NZ_JBHSIS010000022.1"/>
</dbReference>
<organism evidence="2 3">
    <name type="scientific">Actinophytocola glycyrrhizae</name>
    <dbReference type="NCBI Taxonomy" id="2044873"/>
    <lineage>
        <taxon>Bacteria</taxon>
        <taxon>Bacillati</taxon>
        <taxon>Actinomycetota</taxon>
        <taxon>Actinomycetes</taxon>
        <taxon>Pseudonocardiales</taxon>
        <taxon>Pseudonocardiaceae</taxon>
    </lineage>
</organism>
<evidence type="ECO:0000313" key="3">
    <source>
        <dbReference type="Proteomes" id="UP001595859"/>
    </source>
</evidence>
<gene>
    <name evidence="2" type="ORF">ACFPCV_34310</name>
</gene>
<dbReference type="Proteomes" id="UP001595859">
    <property type="component" value="Unassembled WGS sequence"/>
</dbReference>
<feature type="region of interest" description="Disordered" evidence="1">
    <location>
        <begin position="85"/>
        <end position="129"/>
    </location>
</feature>